<feature type="compositionally biased region" description="Polar residues" evidence="1">
    <location>
        <begin position="239"/>
        <end position="260"/>
    </location>
</feature>
<dbReference type="RefSeq" id="XP_028477605.1">
    <property type="nucleotide sequence ID" value="XM_028621153.1"/>
</dbReference>
<dbReference type="EMBL" id="RSCE01000003">
    <property type="protein sequence ID" value="RSH84157.1"/>
    <property type="molecule type" value="Genomic_DNA"/>
</dbReference>
<feature type="region of interest" description="Disordered" evidence="1">
    <location>
        <begin position="381"/>
        <end position="543"/>
    </location>
</feature>
<evidence type="ECO:0000313" key="2">
    <source>
        <dbReference type="EMBL" id="RSH84157.1"/>
    </source>
</evidence>
<feature type="compositionally biased region" description="Pro residues" evidence="1">
    <location>
        <begin position="471"/>
        <end position="484"/>
    </location>
</feature>
<organism evidence="2 3">
    <name type="scientific">Apiotrichum porosum</name>
    <dbReference type="NCBI Taxonomy" id="105984"/>
    <lineage>
        <taxon>Eukaryota</taxon>
        <taxon>Fungi</taxon>
        <taxon>Dikarya</taxon>
        <taxon>Basidiomycota</taxon>
        <taxon>Agaricomycotina</taxon>
        <taxon>Tremellomycetes</taxon>
        <taxon>Trichosporonales</taxon>
        <taxon>Trichosporonaceae</taxon>
        <taxon>Apiotrichum</taxon>
    </lineage>
</organism>
<feature type="compositionally biased region" description="Basic and acidic residues" evidence="1">
    <location>
        <begin position="16"/>
        <end position="25"/>
    </location>
</feature>
<keyword evidence="3" id="KW-1185">Reference proteome</keyword>
<feature type="compositionally biased region" description="Acidic residues" evidence="1">
    <location>
        <begin position="387"/>
        <end position="396"/>
    </location>
</feature>
<feature type="compositionally biased region" description="Polar residues" evidence="1">
    <location>
        <begin position="268"/>
        <end position="285"/>
    </location>
</feature>
<gene>
    <name evidence="2" type="ORF">EHS24_005661</name>
</gene>
<evidence type="ECO:0000256" key="1">
    <source>
        <dbReference type="SAM" id="MobiDB-lite"/>
    </source>
</evidence>
<proteinExistence type="predicted"/>
<dbReference type="GeneID" id="39590204"/>
<feature type="region of interest" description="Disordered" evidence="1">
    <location>
        <begin position="1"/>
        <end position="324"/>
    </location>
</feature>
<dbReference type="AlphaFoldDB" id="A0A427XZC1"/>
<feature type="region of interest" description="Disordered" evidence="1">
    <location>
        <begin position="558"/>
        <end position="610"/>
    </location>
</feature>
<feature type="compositionally biased region" description="Low complexity" evidence="1">
    <location>
        <begin position="461"/>
        <end position="470"/>
    </location>
</feature>
<name>A0A427XZC1_9TREE</name>
<reference evidence="2 3" key="1">
    <citation type="submission" date="2018-11" db="EMBL/GenBank/DDBJ databases">
        <title>Genome sequence of Apiotrichum porosum DSM 27194.</title>
        <authorList>
            <person name="Aliyu H."/>
            <person name="Gorte O."/>
            <person name="Ochsenreither K."/>
        </authorList>
    </citation>
    <scope>NUCLEOTIDE SEQUENCE [LARGE SCALE GENOMIC DNA]</scope>
    <source>
        <strain evidence="2 3">DSM 27194</strain>
    </source>
</reference>
<comment type="caution">
    <text evidence="2">The sequence shown here is derived from an EMBL/GenBank/DDBJ whole genome shotgun (WGS) entry which is preliminary data.</text>
</comment>
<feature type="compositionally biased region" description="Pro residues" evidence="1">
    <location>
        <begin position="213"/>
        <end position="223"/>
    </location>
</feature>
<feature type="compositionally biased region" description="Basic and acidic residues" evidence="1">
    <location>
        <begin position="509"/>
        <end position="521"/>
    </location>
</feature>
<protein>
    <submittedName>
        <fullName evidence="2">Uncharacterized protein</fullName>
    </submittedName>
</protein>
<feature type="compositionally biased region" description="Polar residues" evidence="1">
    <location>
        <begin position="558"/>
        <end position="578"/>
    </location>
</feature>
<dbReference type="STRING" id="105984.A0A427XZC1"/>
<sequence>MSSQSQDEPGPSTKRSHVDNADSRQPRNAGRYTPSASAMDWTGYAPHSPPAAGSSTMSGYVPPYPAPKPVPSDPVEAREEANVASTSKSVAAPSMSLAADEAVGHKTTAPKPPNFTPRNHNQRENDSVPSASTIGPPPGPAKEPSPAPPQRLKVVPRNHNVRPNAPAPAPTAPVSPTTLLQPYTDNSYSANRPAPKWNPNIKPRNHNVRPNDPVAPPPPPALPAPQALLPAPKRAPESRQATLSRSVTPTATSSETQMARQRSAPVQCHSSPEAASQSPGTSSKPQLPALDVKPDLDALEAAERAIAALGDSAPPDPNPDEGVMWILPEDLPEESLGRSTVERNGVRNVWIKGMKRELHAYGKVIVSIKWRPDGVAVDWKRRPPSTESEDDFEVLDEAPPSADPGSPAETEDDFEILTLDQVPQFAMPPQPVFTVSSPEPEPMPLVSSLPPEAASSVATDAPSPVAATSQAPPPPPVAAAPNPPGSGQSVPMDQTQGLKRQRSMSPADESPHKLARLELHQHQFAPPPPTSEPSSAIRPGPAPVAAVTSVKRVYTLSSSVTPNVSSDVQPLPSPSFSPQRFHGESPTLRAKSEPHGMRSVPSGPSASPAILTGQGKLAQLHALMDKELDKLDRWTRLIELFPTREPSLKKQIERTEDTIFSLQNEMDEETHKMENAT</sequence>
<dbReference type="Proteomes" id="UP000279236">
    <property type="component" value="Unassembled WGS sequence"/>
</dbReference>
<feature type="compositionally biased region" description="Pro residues" evidence="1">
    <location>
        <begin position="62"/>
        <end position="72"/>
    </location>
</feature>
<evidence type="ECO:0000313" key="3">
    <source>
        <dbReference type="Proteomes" id="UP000279236"/>
    </source>
</evidence>
<feature type="compositionally biased region" description="Pro residues" evidence="1">
    <location>
        <begin position="135"/>
        <end position="149"/>
    </location>
</feature>
<dbReference type="OrthoDB" id="2572799at2759"/>
<feature type="compositionally biased region" description="Polar residues" evidence="1">
    <location>
        <begin position="485"/>
        <end position="498"/>
    </location>
</feature>
<accession>A0A427XZC1</accession>
<feature type="compositionally biased region" description="Polar residues" evidence="1">
    <location>
        <begin position="179"/>
        <end position="190"/>
    </location>
</feature>